<reference evidence="4" key="1">
    <citation type="submission" date="2016-06" db="UniProtKB">
        <authorList>
            <consortium name="WormBaseParasite"/>
        </authorList>
    </citation>
    <scope>IDENTIFICATION</scope>
</reference>
<dbReference type="Proteomes" id="UP000275846">
    <property type="component" value="Unassembled WGS sequence"/>
</dbReference>
<feature type="region of interest" description="Disordered" evidence="1">
    <location>
        <begin position="1"/>
        <end position="29"/>
    </location>
</feature>
<sequence length="120" mass="13069">MTDFKSPPPTPPPAHRIWDDNAPKTSGTSVFETDEVSGVRRGHRKLRDRRSVWHVGTVARSGVCVRSDLSSCDVWLIEAVKLGGKVNVCRTHTALDAAVKHVKSACCVCRPNIYVCATAA</sequence>
<evidence type="ECO:0000313" key="4">
    <source>
        <dbReference type="WBParaSite" id="SSLN_0000404001-mRNA-1"/>
    </source>
</evidence>
<organism evidence="4">
    <name type="scientific">Schistocephalus solidus</name>
    <name type="common">Tapeworm</name>
    <dbReference type="NCBI Taxonomy" id="70667"/>
    <lineage>
        <taxon>Eukaryota</taxon>
        <taxon>Metazoa</taxon>
        <taxon>Spiralia</taxon>
        <taxon>Lophotrochozoa</taxon>
        <taxon>Platyhelminthes</taxon>
        <taxon>Cestoda</taxon>
        <taxon>Eucestoda</taxon>
        <taxon>Diphyllobothriidea</taxon>
        <taxon>Diphyllobothriidae</taxon>
        <taxon>Schistocephalus</taxon>
    </lineage>
</organism>
<keyword evidence="3" id="KW-1185">Reference proteome</keyword>
<name>A0A183SI56_SCHSO</name>
<gene>
    <name evidence="2" type="ORF">SSLN_LOCUS3904</name>
</gene>
<dbReference type="EMBL" id="UYSU01032685">
    <property type="protein sequence ID" value="VDL90289.1"/>
    <property type="molecule type" value="Genomic_DNA"/>
</dbReference>
<reference evidence="2 3" key="2">
    <citation type="submission" date="2018-11" db="EMBL/GenBank/DDBJ databases">
        <authorList>
            <consortium name="Pathogen Informatics"/>
        </authorList>
    </citation>
    <scope>NUCLEOTIDE SEQUENCE [LARGE SCALE GENOMIC DNA]</scope>
    <source>
        <strain evidence="2 3">NST_G2</strain>
    </source>
</reference>
<accession>A0A183SI56</accession>
<proteinExistence type="predicted"/>
<feature type="compositionally biased region" description="Pro residues" evidence="1">
    <location>
        <begin position="1"/>
        <end position="14"/>
    </location>
</feature>
<evidence type="ECO:0000313" key="3">
    <source>
        <dbReference type="Proteomes" id="UP000275846"/>
    </source>
</evidence>
<evidence type="ECO:0000313" key="2">
    <source>
        <dbReference type="EMBL" id="VDL90289.1"/>
    </source>
</evidence>
<dbReference type="WBParaSite" id="SSLN_0000404001-mRNA-1">
    <property type="protein sequence ID" value="SSLN_0000404001-mRNA-1"/>
    <property type="gene ID" value="SSLN_0000404001"/>
</dbReference>
<protein>
    <submittedName>
        <fullName evidence="2 4">Uncharacterized protein</fullName>
    </submittedName>
</protein>
<evidence type="ECO:0000256" key="1">
    <source>
        <dbReference type="SAM" id="MobiDB-lite"/>
    </source>
</evidence>
<dbReference type="AlphaFoldDB" id="A0A183SI56"/>